<keyword evidence="3" id="KW-0804">Transcription</keyword>
<keyword evidence="1" id="KW-0805">Transcription regulation</keyword>
<dbReference type="Gene3D" id="2.60.120.10">
    <property type="entry name" value="Jelly Rolls"/>
    <property type="match status" value="1"/>
</dbReference>
<protein>
    <recommendedName>
        <fullName evidence="4">HTH crp-type domain-containing protein</fullName>
    </recommendedName>
</protein>
<dbReference type="InterPro" id="IPR036388">
    <property type="entry name" value="WH-like_DNA-bd_sf"/>
</dbReference>
<evidence type="ECO:0000259" key="4">
    <source>
        <dbReference type="PROSITE" id="PS51063"/>
    </source>
</evidence>
<dbReference type="InterPro" id="IPR012318">
    <property type="entry name" value="HTH_CRP"/>
</dbReference>
<dbReference type="KEGG" id="bvz:BRAD3257_7619"/>
<dbReference type="SUPFAM" id="SSF51206">
    <property type="entry name" value="cAMP-binding domain-like"/>
    <property type="match status" value="1"/>
</dbReference>
<sequence>MPGEGRTMADRVPAGLDVRDRSADAALKPGRSTHRLLQRPGPGTYPCVRNAVLARVSLQDLAPMTKFLEPVVLNERMVLQERKKPPEYVYFVESGLVSLRIVAAGSILETAVIGYQGAVGASFFTGGHLSTLEAVVLLPGNGHRIRVEDLRRVMNERPEIRGSLFRYAQALALHCAQTGLCAVRHRCEERLATWLCLASDAAGAQVLPVTHEYLSSVLGLRRTTVTETLIRFEEQGFIRKMRGILHLDERSDLEQRACGCYKLVSEAYSSSAS</sequence>
<dbReference type="Pfam" id="PF13545">
    <property type="entry name" value="HTH_Crp_2"/>
    <property type="match status" value="1"/>
</dbReference>
<dbReference type="AlphaFoldDB" id="A0A2U3QA36"/>
<dbReference type="InterPro" id="IPR018490">
    <property type="entry name" value="cNMP-bd_dom_sf"/>
</dbReference>
<evidence type="ECO:0000256" key="2">
    <source>
        <dbReference type="ARBA" id="ARBA00023125"/>
    </source>
</evidence>
<keyword evidence="2" id="KW-0238">DNA-binding</keyword>
<evidence type="ECO:0000313" key="5">
    <source>
        <dbReference type="EMBL" id="SPP98301.1"/>
    </source>
</evidence>
<dbReference type="Gene3D" id="1.10.10.10">
    <property type="entry name" value="Winged helix-like DNA-binding domain superfamily/Winged helix DNA-binding domain"/>
    <property type="match status" value="1"/>
</dbReference>
<dbReference type="PANTHER" id="PTHR24567">
    <property type="entry name" value="CRP FAMILY TRANSCRIPTIONAL REGULATORY PROTEIN"/>
    <property type="match status" value="1"/>
</dbReference>
<evidence type="ECO:0000313" key="6">
    <source>
        <dbReference type="Proteomes" id="UP000246085"/>
    </source>
</evidence>
<accession>A0A2U3QA36</accession>
<dbReference type="PROSITE" id="PS51063">
    <property type="entry name" value="HTH_CRP_2"/>
    <property type="match status" value="1"/>
</dbReference>
<feature type="domain" description="HTH crp-type" evidence="4">
    <location>
        <begin position="185"/>
        <end position="251"/>
    </location>
</feature>
<evidence type="ECO:0000256" key="1">
    <source>
        <dbReference type="ARBA" id="ARBA00023015"/>
    </source>
</evidence>
<dbReference type="EMBL" id="LS398110">
    <property type="protein sequence ID" value="SPP98301.1"/>
    <property type="molecule type" value="Genomic_DNA"/>
</dbReference>
<evidence type="ECO:0000256" key="3">
    <source>
        <dbReference type="ARBA" id="ARBA00023163"/>
    </source>
</evidence>
<dbReference type="GO" id="GO:0003700">
    <property type="term" value="F:DNA-binding transcription factor activity"/>
    <property type="evidence" value="ECO:0007669"/>
    <property type="project" value="TreeGrafter"/>
</dbReference>
<reference evidence="5 6" key="1">
    <citation type="submission" date="2018-03" db="EMBL/GenBank/DDBJ databases">
        <authorList>
            <person name="Gully D."/>
        </authorList>
    </citation>
    <scope>NUCLEOTIDE SEQUENCE [LARGE SCALE GENOMIC DNA]</scope>
    <source>
        <strain evidence="5">ORS3257</strain>
    </source>
</reference>
<dbReference type="InterPro" id="IPR036390">
    <property type="entry name" value="WH_DNA-bd_sf"/>
</dbReference>
<name>A0A2U3QA36_9BRAD</name>
<proteinExistence type="predicted"/>
<dbReference type="PANTHER" id="PTHR24567:SF74">
    <property type="entry name" value="HTH-TYPE TRANSCRIPTIONAL REGULATOR ARCR"/>
    <property type="match status" value="1"/>
</dbReference>
<dbReference type="SUPFAM" id="SSF46785">
    <property type="entry name" value="Winged helix' DNA-binding domain"/>
    <property type="match status" value="1"/>
</dbReference>
<gene>
    <name evidence="5" type="ORF">BRAD3257_7619</name>
</gene>
<dbReference type="GO" id="GO:0003677">
    <property type="term" value="F:DNA binding"/>
    <property type="evidence" value="ECO:0007669"/>
    <property type="project" value="UniProtKB-KW"/>
</dbReference>
<organism evidence="5 6">
    <name type="scientific">Bradyrhizobium vignae</name>
    <dbReference type="NCBI Taxonomy" id="1549949"/>
    <lineage>
        <taxon>Bacteria</taxon>
        <taxon>Pseudomonadati</taxon>
        <taxon>Pseudomonadota</taxon>
        <taxon>Alphaproteobacteria</taxon>
        <taxon>Hyphomicrobiales</taxon>
        <taxon>Nitrobacteraceae</taxon>
        <taxon>Bradyrhizobium</taxon>
    </lineage>
</organism>
<dbReference type="InterPro" id="IPR014710">
    <property type="entry name" value="RmlC-like_jellyroll"/>
</dbReference>
<dbReference type="Proteomes" id="UP000246085">
    <property type="component" value="Chromosome BRAD3257"/>
</dbReference>
<dbReference type="GO" id="GO:0005829">
    <property type="term" value="C:cytosol"/>
    <property type="evidence" value="ECO:0007669"/>
    <property type="project" value="TreeGrafter"/>
</dbReference>
<dbReference type="InterPro" id="IPR050397">
    <property type="entry name" value="Env_Response_Regulators"/>
</dbReference>